<reference evidence="2 3" key="1">
    <citation type="journal article" date="2019" name="Int. J. Syst. Evol. Microbiol.">
        <title>The Global Catalogue of Microorganisms (GCM) 10K type strain sequencing project: providing services to taxonomists for standard genome sequencing and annotation.</title>
        <authorList>
            <consortium name="The Broad Institute Genomics Platform"/>
            <consortium name="The Broad Institute Genome Sequencing Center for Infectious Disease"/>
            <person name="Wu L."/>
            <person name="Ma J."/>
        </authorList>
    </citation>
    <scope>NUCLEOTIDE SEQUENCE [LARGE SCALE GENOMIC DNA]</scope>
    <source>
        <strain evidence="2 3">JCM 15933</strain>
    </source>
</reference>
<proteinExistence type="predicted"/>
<dbReference type="Proteomes" id="UP001501470">
    <property type="component" value="Unassembled WGS sequence"/>
</dbReference>
<evidence type="ECO:0000313" key="3">
    <source>
        <dbReference type="Proteomes" id="UP001501470"/>
    </source>
</evidence>
<evidence type="ECO:0000313" key="2">
    <source>
        <dbReference type="EMBL" id="GAA1556199.1"/>
    </source>
</evidence>
<feature type="compositionally biased region" description="Low complexity" evidence="1">
    <location>
        <begin position="40"/>
        <end position="55"/>
    </location>
</feature>
<feature type="region of interest" description="Disordered" evidence="1">
    <location>
        <begin position="33"/>
        <end position="65"/>
    </location>
</feature>
<accession>A0ABN2CE51</accession>
<keyword evidence="3" id="KW-1185">Reference proteome</keyword>
<gene>
    <name evidence="2" type="ORF">GCM10009827_091300</name>
</gene>
<comment type="caution">
    <text evidence="2">The sequence shown here is derived from an EMBL/GenBank/DDBJ whole genome shotgun (WGS) entry which is preliminary data.</text>
</comment>
<feature type="compositionally biased region" description="Basic and acidic residues" evidence="1">
    <location>
        <begin position="56"/>
        <end position="65"/>
    </location>
</feature>
<evidence type="ECO:0000256" key="1">
    <source>
        <dbReference type="SAM" id="MobiDB-lite"/>
    </source>
</evidence>
<protein>
    <submittedName>
        <fullName evidence="2">Uncharacterized protein</fullName>
    </submittedName>
</protein>
<organism evidence="2 3">
    <name type="scientific">Dactylosporangium maewongense</name>
    <dbReference type="NCBI Taxonomy" id="634393"/>
    <lineage>
        <taxon>Bacteria</taxon>
        <taxon>Bacillati</taxon>
        <taxon>Actinomycetota</taxon>
        <taxon>Actinomycetes</taxon>
        <taxon>Micromonosporales</taxon>
        <taxon>Micromonosporaceae</taxon>
        <taxon>Dactylosporangium</taxon>
    </lineage>
</organism>
<name>A0ABN2CE51_9ACTN</name>
<sequence>MRVVGAGLGVAVMEGRQCGRGGTAWWRRRSGCRERGQAGSGAEAVGEGGVAAAADGADRGGESAA</sequence>
<dbReference type="EMBL" id="BAAAQD010000025">
    <property type="protein sequence ID" value="GAA1556199.1"/>
    <property type="molecule type" value="Genomic_DNA"/>
</dbReference>